<dbReference type="EMBL" id="JABXWD010000109">
    <property type="protein sequence ID" value="MBV6341452.1"/>
    <property type="molecule type" value="Genomic_DNA"/>
</dbReference>
<dbReference type="NCBIfam" id="TIGR02063">
    <property type="entry name" value="RNase_R"/>
    <property type="match status" value="1"/>
</dbReference>
<comment type="subcellular location">
    <subcellularLocation>
        <location evidence="1 7">Cytoplasm</location>
    </subcellularLocation>
</comment>
<keyword evidence="4 7" id="KW-0378">Hydrolase</keyword>
<keyword evidence="6 7" id="KW-0694">RNA-binding</keyword>
<dbReference type="Pfam" id="PF00575">
    <property type="entry name" value="S1"/>
    <property type="match status" value="1"/>
</dbReference>
<dbReference type="InterPro" id="IPR050180">
    <property type="entry name" value="RNR_Ribonuclease"/>
</dbReference>
<dbReference type="Proteomes" id="UP001196980">
    <property type="component" value="Unassembled WGS sequence"/>
</dbReference>
<evidence type="ECO:0000259" key="8">
    <source>
        <dbReference type="PROSITE" id="PS50126"/>
    </source>
</evidence>
<evidence type="ECO:0000256" key="5">
    <source>
        <dbReference type="ARBA" id="ARBA00022839"/>
    </source>
</evidence>
<evidence type="ECO:0000256" key="7">
    <source>
        <dbReference type="HAMAP-Rule" id="MF_01895"/>
    </source>
</evidence>
<dbReference type="Pfam" id="PF00773">
    <property type="entry name" value="RNB"/>
    <property type="match status" value="1"/>
</dbReference>
<protein>
    <recommendedName>
        <fullName evidence="7">Ribonuclease R</fullName>
        <shortName evidence="7">RNase R</shortName>
        <ecNumber evidence="7">3.1.13.1</ecNumber>
    </recommendedName>
</protein>
<keyword evidence="5 7" id="KW-0269">Exonuclease</keyword>
<evidence type="ECO:0000256" key="3">
    <source>
        <dbReference type="ARBA" id="ARBA00022722"/>
    </source>
</evidence>
<name>A0ABS6RYG4_9BACT</name>
<dbReference type="EC" id="3.1.13.1" evidence="7"/>
<dbReference type="PANTHER" id="PTHR23355:SF9">
    <property type="entry name" value="DIS3-LIKE EXONUCLEASE 2"/>
    <property type="match status" value="1"/>
</dbReference>
<dbReference type="HAMAP" id="MF_01895">
    <property type="entry name" value="RNase_R"/>
    <property type="match status" value="1"/>
</dbReference>
<comment type="caution">
    <text evidence="9">The sequence shown here is derived from an EMBL/GenBank/DDBJ whole genome shotgun (WGS) entry which is preliminary data.</text>
</comment>
<gene>
    <name evidence="7 9" type="primary">rnr</name>
    <name evidence="9" type="ORF">HWQ67_07625</name>
</gene>
<keyword evidence="2 7" id="KW-0963">Cytoplasm</keyword>
<evidence type="ECO:0000256" key="1">
    <source>
        <dbReference type="ARBA" id="ARBA00004496"/>
    </source>
</evidence>
<dbReference type="CDD" id="cd04471">
    <property type="entry name" value="S1_RNase_R"/>
    <property type="match status" value="1"/>
</dbReference>
<proteinExistence type="inferred from homology"/>
<dbReference type="InterPro" id="IPR040476">
    <property type="entry name" value="CSD2"/>
</dbReference>
<dbReference type="InterPro" id="IPR011805">
    <property type="entry name" value="RNase_R"/>
</dbReference>
<dbReference type="InterPro" id="IPR013223">
    <property type="entry name" value="RNase_B_OB_dom"/>
</dbReference>
<dbReference type="NCBIfam" id="TIGR00358">
    <property type="entry name" value="3_prime_RNase"/>
    <property type="match status" value="1"/>
</dbReference>
<evidence type="ECO:0000313" key="9">
    <source>
        <dbReference type="EMBL" id="MBV6341452.1"/>
    </source>
</evidence>
<evidence type="ECO:0000256" key="4">
    <source>
        <dbReference type="ARBA" id="ARBA00022801"/>
    </source>
</evidence>
<dbReference type="InterPro" id="IPR003029">
    <property type="entry name" value="S1_domain"/>
</dbReference>
<dbReference type="InterPro" id="IPR004476">
    <property type="entry name" value="RNase_II/RNase_R"/>
</dbReference>
<dbReference type="Pfam" id="PF17876">
    <property type="entry name" value="CSD2"/>
    <property type="match status" value="1"/>
</dbReference>
<comment type="similarity">
    <text evidence="7">Belongs to the RNR ribonuclease family. RNase R subfamily.</text>
</comment>
<dbReference type="PROSITE" id="PS50126">
    <property type="entry name" value="S1"/>
    <property type="match status" value="1"/>
</dbReference>
<accession>A0ABS6RYG4</accession>
<comment type="function">
    <text evidence="7">3'-5' exoribonuclease that releases 5'-nucleoside monophosphates and is involved in maturation of structured RNAs.</text>
</comment>
<evidence type="ECO:0000256" key="2">
    <source>
        <dbReference type="ARBA" id="ARBA00022490"/>
    </source>
</evidence>
<dbReference type="PANTHER" id="PTHR23355">
    <property type="entry name" value="RIBONUCLEASE"/>
    <property type="match status" value="1"/>
</dbReference>
<comment type="catalytic activity">
    <reaction evidence="7">
        <text>Exonucleolytic cleavage in the 3'- to 5'-direction to yield nucleoside 5'-phosphates.</text>
        <dbReference type="EC" id="3.1.13.1"/>
    </reaction>
</comment>
<dbReference type="Pfam" id="PF08206">
    <property type="entry name" value="OB_RNB"/>
    <property type="match status" value="1"/>
</dbReference>
<keyword evidence="10" id="KW-1185">Reference proteome</keyword>
<evidence type="ECO:0000256" key="6">
    <source>
        <dbReference type="ARBA" id="ARBA00022884"/>
    </source>
</evidence>
<dbReference type="InterPro" id="IPR001900">
    <property type="entry name" value="RNase_II/R"/>
</dbReference>
<dbReference type="SMART" id="SM00955">
    <property type="entry name" value="RNB"/>
    <property type="match status" value="1"/>
</dbReference>
<keyword evidence="3 7" id="KW-0540">Nuclease</keyword>
<dbReference type="PROSITE" id="PS01175">
    <property type="entry name" value="RIBONUCLEASE_II"/>
    <property type="match status" value="1"/>
</dbReference>
<dbReference type="RefSeq" id="WP_218252086.1">
    <property type="nucleotide sequence ID" value="NZ_JABXWD010000109.1"/>
</dbReference>
<sequence length="696" mass="78848">MISRESLSAYIKSRKKPVSFRVMSKEFCTTKKESNSLKKMLRQMVRDGDIAITPGGLYDKKHESAIATGYFEANREGYGFVVLETPGERDVFIPQRKTMGAMDADRVIAVIENPVRRDGRIVKILQRAHANVVGRLICTNGRYYVQPKKRSIPFTIDIPKLKKDKAKEGDTVIVEIKQYDSDDAPAVGKILKVLEVADAPVSEIDSIVEEFGLPKRFSTTVSEEARQLPHHITPDIIAQRHDLRALNTVTIDGEKAKDFDDAISIVKTPEGYRLYVHIADVSHFVPWESNIDVEARQRGTSVYLPDRVIPMLPKRLSEELCSLRPNRDRLAFTVEMAFTDEGQRTGVSCYTSVINSNERMTYTDVSRMLNDGDKALRQRYSYLLGDFELMEGLCAALRQRRMKRGSLDFDLPEPEVIIDILGNLEGIVSVRRNPAHMLIEEFMIAANEAVAKRIADAGVPSLYRIHEEPDQRKMIDIIKVARHLINVGRQRLSPRDMPRLIDKARGGPYEELINYLVLRSLKQARYSVTNVGHFGLASECYTHFTSPIRRYPDLVVHRVLRDVLANKRLSDKKLKAFEAALGDIAFHSSARERIADDVERETLKALRAWLMKGMVGKTLEGSIVGINAGGLKVRLKDYFVDGFLDISAMVGDSYVYDEADLSIKGIRTKKRFFIGDKLSVRISGVDMQEREVFFAM</sequence>
<feature type="domain" description="S1 motif" evidence="8">
    <location>
        <begin position="616"/>
        <end position="696"/>
    </location>
</feature>
<reference evidence="9 10" key="1">
    <citation type="journal article" date="2020" name="J Geophys Res Biogeosci">
        <title>Magnetotaxis as an Adaptation to Enable Bacterial Shuttling of Microbial Sulfur and Sulfur Cycling Across Aquatic Oxic#Anoxic Interfaces.</title>
        <authorList>
            <person name="Li J."/>
            <person name="Liu P."/>
            <person name="Wang J."/>
            <person name="Roberts A.P."/>
            <person name="Pan Y."/>
        </authorList>
    </citation>
    <scope>NUCLEOTIDE SEQUENCE [LARGE SCALE GENOMIC DNA]</scope>
    <source>
        <strain evidence="9 10">MYR-1_YQ</strain>
    </source>
</reference>
<evidence type="ECO:0000313" key="10">
    <source>
        <dbReference type="Proteomes" id="UP001196980"/>
    </source>
</evidence>
<dbReference type="InterPro" id="IPR022966">
    <property type="entry name" value="RNase_II/R_CS"/>
</dbReference>
<organism evidence="9 10">
    <name type="scientific">Candidatus Magnetobacterium casense</name>
    <dbReference type="NCBI Taxonomy" id="1455061"/>
    <lineage>
        <taxon>Bacteria</taxon>
        <taxon>Pseudomonadati</taxon>
        <taxon>Nitrospirota</taxon>
        <taxon>Thermodesulfovibrionia</taxon>
        <taxon>Thermodesulfovibrionales</taxon>
        <taxon>Candidatus Magnetobacteriaceae</taxon>
        <taxon>Candidatus Magnetobacterium</taxon>
    </lineage>
</organism>